<comment type="caution">
    <text evidence="1">The sequence shown here is derived from an EMBL/GenBank/DDBJ whole genome shotgun (WGS) entry which is preliminary data.</text>
</comment>
<dbReference type="AlphaFoldDB" id="A0A225W7B5"/>
<protein>
    <submittedName>
        <fullName evidence="1">Uncharacterized protein</fullName>
    </submittedName>
</protein>
<reference evidence="2" key="1">
    <citation type="submission" date="2017-03" db="EMBL/GenBank/DDBJ databases">
        <title>Phytopthora megakarya and P. palmivora, two closely related causual agents of cacao black pod achieved similar genome size and gene model numbers by different mechanisms.</title>
        <authorList>
            <person name="Ali S."/>
            <person name="Shao J."/>
            <person name="Larry D.J."/>
            <person name="Kronmiller B."/>
            <person name="Shen D."/>
            <person name="Strem M.D."/>
            <person name="Melnick R.L."/>
            <person name="Guiltinan M.J."/>
            <person name="Tyler B.M."/>
            <person name="Meinhardt L.W."/>
            <person name="Bailey B.A."/>
        </authorList>
    </citation>
    <scope>NUCLEOTIDE SEQUENCE [LARGE SCALE GENOMIC DNA]</scope>
    <source>
        <strain evidence="2">zdho120</strain>
    </source>
</reference>
<evidence type="ECO:0000313" key="1">
    <source>
        <dbReference type="EMBL" id="OWZ12887.1"/>
    </source>
</evidence>
<proteinExistence type="predicted"/>
<evidence type="ECO:0000313" key="2">
    <source>
        <dbReference type="Proteomes" id="UP000198211"/>
    </source>
</evidence>
<dbReference type="Proteomes" id="UP000198211">
    <property type="component" value="Unassembled WGS sequence"/>
</dbReference>
<dbReference type="EMBL" id="NBNE01001726">
    <property type="protein sequence ID" value="OWZ12887.1"/>
    <property type="molecule type" value="Genomic_DNA"/>
</dbReference>
<keyword evidence="2" id="KW-1185">Reference proteome</keyword>
<name>A0A225W7B5_9STRA</name>
<organism evidence="1 2">
    <name type="scientific">Phytophthora megakarya</name>
    <dbReference type="NCBI Taxonomy" id="4795"/>
    <lineage>
        <taxon>Eukaryota</taxon>
        <taxon>Sar</taxon>
        <taxon>Stramenopiles</taxon>
        <taxon>Oomycota</taxon>
        <taxon>Peronosporomycetes</taxon>
        <taxon>Peronosporales</taxon>
        <taxon>Peronosporaceae</taxon>
        <taxon>Phytophthora</taxon>
    </lineage>
</organism>
<sequence>MTDQLREELLALVDGGDYGNKPFDIYRAKTKLNASMDLYMEGGLSWETAVYGNASALVFRDALNDVARY</sequence>
<gene>
    <name evidence="1" type="ORF">PHMEG_00013877</name>
</gene>
<accession>A0A225W7B5</accession>